<gene>
    <name evidence="8" type="ORF">AACH00_05875</name>
</gene>
<dbReference type="SUPFAM" id="SSF56645">
    <property type="entry name" value="Acyl-CoA dehydrogenase NM domain-like"/>
    <property type="match status" value="1"/>
</dbReference>
<evidence type="ECO:0000259" key="5">
    <source>
        <dbReference type="Pfam" id="PF00441"/>
    </source>
</evidence>
<dbReference type="Gene3D" id="2.40.110.10">
    <property type="entry name" value="Butyryl-CoA Dehydrogenase, subunit A, domain 2"/>
    <property type="match status" value="1"/>
</dbReference>
<dbReference type="InterPro" id="IPR046373">
    <property type="entry name" value="Acyl-CoA_Oxase/DH_mid-dom_sf"/>
</dbReference>
<evidence type="ECO:0000256" key="1">
    <source>
        <dbReference type="ARBA" id="ARBA00001974"/>
    </source>
</evidence>
<keyword evidence="9" id="KW-1185">Reference proteome</keyword>
<evidence type="ECO:0000313" key="8">
    <source>
        <dbReference type="EMBL" id="MEK8045873.1"/>
    </source>
</evidence>
<dbReference type="PANTHER" id="PTHR42803">
    <property type="entry name" value="ACYL-COA DEHYDROGENASE"/>
    <property type="match status" value="1"/>
</dbReference>
<proteinExistence type="inferred from homology"/>
<dbReference type="RefSeq" id="WP_341398156.1">
    <property type="nucleotide sequence ID" value="NZ_JBBUTI010000004.1"/>
</dbReference>
<feature type="domain" description="Acyl-CoA dehydrogenase/oxidase C-terminal" evidence="5">
    <location>
        <begin position="361"/>
        <end position="475"/>
    </location>
</feature>
<comment type="similarity">
    <text evidence="2">Belongs to the acyl-CoA dehydrogenase family.</text>
</comment>
<name>A0ABU9C285_9BURK</name>
<dbReference type="Pfam" id="PF12806">
    <property type="entry name" value="Acyl-CoA_dh_C"/>
    <property type="match status" value="1"/>
</dbReference>
<dbReference type="SUPFAM" id="SSF47203">
    <property type="entry name" value="Acyl-CoA dehydrogenase C-terminal domain-like"/>
    <property type="match status" value="1"/>
</dbReference>
<evidence type="ECO:0000259" key="7">
    <source>
        <dbReference type="Pfam" id="PF12806"/>
    </source>
</evidence>
<dbReference type="InterPro" id="IPR025878">
    <property type="entry name" value="Acyl-CoA_dh-like_C_dom"/>
</dbReference>
<dbReference type="PANTHER" id="PTHR42803:SF3">
    <property type="entry name" value="ACYL-COA DEHYDROGENASE-RELATED"/>
    <property type="match status" value="1"/>
</dbReference>
<dbReference type="Gene3D" id="1.20.140.10">
    <property type="entry name" value="Butyryl-CoA Dehydrogenase, subunit A, domain 3"/>
    <property type="match status" value="1"/>
</dbReference>
<dbReference type="Proteomes" id="UP001379945">
    <property type="component" value="Unassembled WGS sequence"/>
</dbReference>
<evidence type="ECO:0000259" key="6">
    <source>
        <dbReference type="Pfam" id="PF02771"/>
    </source>
</evidence>
<feature type="domain" description="Acyl-CoA dehydrogenase/oxidase N-terminal" evidence="6">
    <location>
        <begin position="33"/>
        <end position="140"/>
    </location>
</feature>
<dbReference type="InterPro" id="IPR009100">
    <property type="entry name" value="AcylCoA_DH/oxidase_NM_dom_sf"/>
</dbReference>
<sequence>MRPIVDFLLNDWLNVTSLTERARFADHGAETFAQVLDTCERIAREKYAPFNRLVDTQEPHFDGEKVTLPQATHDAWKAYAESGMLSAAQDYDIGGMQLPYVVEAAANGFFGKASVSIGAGMLTTGNANLLMAHGSPLQQQVFALNEFSGRFSGTMCLSEPQAGSSLSDVATRATPDGAGFEQDPLGARFRLVGNKMWISAGEHELTENIIHLVLAKIPGEDGKLVPGVKGISLFIVPKHMVGTDGALTGERNDVVLAGLNHKCGWRGTTNTLLNFGEGKFKPQGQGGAIGYLVGEPGQGLKYMFHMMNEARIGVGIAATMLGMAGYEASLAYARQRPQGRPIAGAGAQAESGPKVTKDAARPQVPIIEHADVKRMLLAQKSYCEGALALELYCARLVDEAHTGTPEAAAEASLLLEVLTPIAKSWPSEWCLEANSLAIQVHGGYGYTRDFPVEQYWRDNRLNMIHEGTHGIQALDLLGRKVVMQGGAGLKLLAGRMSDTITRAGQVDGLAAMANGLAAAVQQLGAATKSAWATGNPEEALANATPYLQAFGHVVLSWIWLELALVAKASQPVTDEHAARNAGLLAAARYFHVYELPKIGAWLNVVAAREPVCREMQDAWF</sequence>
<evidence type="ECO:0000256" key="4">
    <source>
        <dbReference type="ARBA" id="ARBA00022827"/>
    </source>
</evidence>
<dbReference type="InterPro" id="IPR037069">
    <property type="entry name" value="AcylCoA_DH/ox_N_sf"/>
</dbReference>
<dbReference type="Pfam" id="PF02771">
    <property type="entry name" value="Acyl-CoA_dh_N"/>
    <property type="match status" value="1"/>
</dbReference>
<dbReference type="InterPro" id="IPR013786">
    <property type="entry name" value="AcylCoA_DH/ox_N"/>
</dbReference>
<keyword evidence="3" id="KW-0285">Flavoprotein</keyword>
<dbReference type="InterPro" id="IPR009075">
    <property type="entry name" value="AcylCo_DH/oxidase_C"/>
</dbReference>
<organism evidence="8 9">
    <name type="scientific">Ideonella margarita</name>
    <dbReference type="NCBI Taxonomy" id="2984191"/>
    <lineage>
        <taxon>Bacteria</taxon>
        <taxon>Pseudomonadati</taxon>
        <taxon>Pseudomonadota</taxon>
        <taxon>Betaproteobacteria</taxon>
        <taxon>Burkholderiales</taxon>
        <taxon>Sphaerotilaceae</taxon>
        <taxon>Ideonella</taxon>
    </lineage>
</organism>
<evidence type="ECO:0000256" key="3">
    <source>
        <dbReference type="ARBA" id="ARBA00022630"/>
    </source>
</evidence>
<dbReference type="Gene3D" id="1.10.540.10">
    <property type="entry name" value="Acyl-CoA dehydrogenase/oxidase, N-terminal domain"/>
    <property type="match status" value="1"/>
</dbReference>
<comment type="caution">
    <text evidence="8">The sequence shown here is derived from an EMBL/GenBank/DDBJ whole genome shotgun (WGS) entry which is preliminary data.</text>
</comment>
<reference evidence="8 9" key="1">
    <citation type="submission" date="2024-04" db="EMBL/GenBank/DDBJ databases">
        <title>Novel species of the genus Ideonella isolated from streams.</title>
        <authorList>
            <person name="Lu H."/>
        </authorList>
    </citation>
    <scope>NUCLEOTIDE SEQUENCE [LARGE SCALE GENOMIC DNA]</scope>
    <source>
        <strain evidence="8 9">LYT19W</strain>
    </source>
</reference>
<feature type="domain" description="Acetyl-CoA dehydrogenase-like C-terminal" evidence="7">
    <location>
        <begin position="493"/>
        <end position="615"/>
    </location>
</feature>
<comment type="cofactor">
    <cofactor evidence="1">
        <name>FAD</name>
        <dbReference type="ChEBI" id="CHEBI:57692"/>
    </cofactor>
</comment>
<accession>A0ABU9C285</accession>
<dbReference type="InterPro" id="IPR052166">
    <property type="entry name" value="Diverse_Acyl-CoA_DH"/>
</dbReference>
<protein>
    <submittedName>
        <fullName evidence="8">Acyl-CoA dehydrogenase</fullName>
    </submittedName>
</protein>
<dbReference type="Pfam" id="PF00441">
    <property type="entry name" value="Acyl-CoA_dh_1"/>
    <property type="match status" value="1"/>
</dbReference>
<dbReference type="EMBL" id="JBBUTI010000004">
    <property type="protein sequence ID" value="MEK8045873.1"/>
    <property type="molecule type" value="Genomic_DNA"/>
</dbReference>
<evidence type="ECO:0000256" key="2">
    <source>
        <dbReference type="ARBA" id="ARBA00009347"/>
    </source>
</evidence>
<keyword evidence="4" id="KW-0274">FAD</keyword>
<evidence type="ECO:0000313" key="9">
    <source>
        <dbReference type="Proteomes" id="UP001379945"/>
    </source>
</evidence>
<dbReference type="InterPro" id="IPR036250">
    <property type="entry name" value="AcylCo_DH-like_C"/>
</dbReference>